<evidence type="ECO:0000256" key="6">
    <source>
        <dbReference type="SAM" id="Phobius"/>
    </source>
</evidence>
<dbReference type="EC" id="2.7.13.3" evidence="2"/>
<keyword evidence="3" id="KW-0808">Transferase</keyword>
<evidence type="ECO:0000256" key="1">
    <source>
        <dbReference type="ARBA" id="ARBA00000085"/>
    </source>
</evidence>
<accession>A0A1X7K5L5</accession>
<evidence type="ECO:0000313" key="9">
    <source>
        <dbReference type="EMBL" id="SMG36245.1"/>
    </source>
</evidence>
<dbReference type="InterPro" id="IPR011123">
    <property type="entry name" value="Y_Y_Y"/>
</dbReference>
<dbReference type="SUPFAM" id="SSF55874">
    <property type="entry name" value="ATPase domain of HSP90 chaperone/DNA topoisomerase II/histidine kinase"/>
    <property type="match status" value="1"/>
</dbReference>
<dbReference type="RefSeq" id="WP_085517483.1">
    <property type="nucleotide sequence ID" value="NZ_FXAW01000004.1"/>
</dbReference>
<keyword evidence="4" id="KW-0418">Kinase</keyword>
<keyword evidence="6" id="KW-0812">Transmembrane</keyword>
<dbReference type="GO" id="GO:0004673">
    <property type="term" value="F:protein histidine kinase activity"/>
    <property type="evidence" value="ECO:0007669"/>
    <property type="project" value="UniProtKB-EC"/>
</dbReference>
<dbReference type="InterPro" id="IPR036890">
    <property type="entry name" value="HATPase_C_sf"/>
</dbReference>
<organism evidence="9 10">
    <name type="scientific">Marivirga sericea</name>
    <dbReference type="NCBI Taxonomy" id="1028"/>
    <lineage>
        <taxon>Bacteria</taxon>
        <taxon>Pseudomonadati</taxon>
        <taxon>Bacteroidota</taxon>
        <taxon>Cytophagia</taxon>
        <taxon>Cytophagales</taxon>
        <taxon>Marivirgaceae</taxon>
        <taxon>Marivirga</taxon>
    </lineage>
</organism>
<protein>
    <recommendedName>
        <fullName evidence="2">histidine kinase</fullName>
        <ecNumber evidence="2">2.7.13.3</ecNumber>
    </recommendedName>
</protein>
<dbReference type="Pfam" id="PF07494">
    <property type="entry name" value="Reg_prop"/>
    <property type="match status" value="1"/>
</dbReference>
<dbReference type="STRING" id="1028.SAMN05661096_02417"/>
<dbReference type="InterPro" id="IPR011110">
    <property type="entry name" value="Reg_prop"/>
</dbReference>
<dbReference type="InterPro" id="IPR013783">
    <property type="entry name" value="Ig-like_fold"/>
</dbReference>
<dbReference type="PANTHER" id="PTHR24421:SF10">
    <property type="entry name" value="NITRATE_NITRITE SENSOR PROTEIN NARQ"/>
    <property type="match status" value="1"/>
</dbReference>
<keyword evidence="5" id="KW-0902">Two-component regulatory system</keyword>
<dbReference type="OrthoDB" id="9806995at2"/>
<evidence type="ECO:0000313" key="10">
    <source>
        <dbReference type="Proteomes" id="UP000193804"/>
    </source>
</evidence>
<reference evidence="10" key="1">
    <citation type="submission" date="2017-04" db="EMBL/GenBank/DDBJ databases">
        <authorList>
            <person name="Varghese N."/>
            <person name="Submissions S."/>
        </authorList>
    </citation>
    <scope>NUCLEOTIDE SEQUENCE [LARGE SCALE GENOMIC DNA]</scope>
    <source>
        <strain evidence="10">DSM 4125</strain>
    </source>
</reference>
<dbReference type="PANTHER" id="PTHR24421">
    <property type="entry name" value="NITRATE/NITRITE SENSOR PROTEIN NARX-RELATED"/>
    <property type="match status" value="1"/>
</dbReference>
<dbReference type="Pfam" id="PF02518">
    <property type="entry name" value="HATPase_c"/>
    <property type="match status" value="1"/>
</dbReference>
<evidence type="ECO:0000259" key="8">
    <source>
        <dbReference type="Pfam" id="PF07495"/>
    </source>
</evidence>
<keyword evidence="6" id="KW-0472">Membrane</keyword>
<dbReference type="Pfam" id="PF07495">
    <property type="entry name" value="Y_Y_Y"/>
    <property type="match status" value="1"/>
</dbReference>
<comment type="catalytic activity">
    <reaction evidence="1">
        <text>ATP + protein L-histidine = ADP + protein N-phospho-L-histidine.</text>
        <dbReference type="EC" id="2.7.13.3"/>
    </reaction>
</comment>
<dbReference type="SUPFAM" id="SSF50998">
    <property type="entry name" value="Quinoprotein alcohol dehydrogenase-like"/>
    <property type="match status" value="1"/>
</dbReference>
<dbReference type="Gene3D" id="2.130.10.10">
    <property type="entry name" value="YVTN repeat-like/Quinoprotein amine dehydrogenase"/>
    <property type="match status" value="2"/>
</dbReference>
<dbReference type="EMBL" id="FXAW01000004">
    <property type="protein sequence ID" value="SMG36245.1"/>
    <property type="molecule type" value="Genomic_DNA"/>
</dbReference>
<dbReference type="InterPro" id="IPR015943">
    <property type="entry name" value="WD40/YVTN_repeat-like_dom_sf"/>
</dbReference>
<sequence length="975" mass="111987">MQIRLFLFLLIVFSINSTALFCQKFDVRHIDYSYGLSSSNMTTINQDRFGFIWIGTTHGGLYRWDGVDLKSANEDLSYSYINDILFADNENKYICTFTEISKLENTNQIRANIDLKPEFENQRDRIAKLFKVKNRIIVFTYSGWAFILDSKSLKLKQKVLVAKDFYNYRIIQSDNSFLLFNTNSSVQLNIDADSLFSNVPKVPKKHPGSRKAEYGDAVYKYSLLSEDQIFMQTDDSLFALNQKNLVVKKRYSLDLAEPIYSLLKIRNEWWIGTKSGLYLYVEEENQLKLESKILGQTTKMLYRTSENIWAATMVGFFNIHKKKIQLIEDSQFQGPLYSNFVYVNNSVWSLSYFDGIKIYEKGVIKDSIKLENPMNVLPRCMSLFDDDSVYLGTPGGLFKLSIDDKTPRLVSNFKYYITSITANQDTLLIGTARNGFFSKVGNTVKHFSVDNNSIKLGWTGAITSYQKYTFIANEKNVFQLVNDSLKKINLQNKLESDFAVTTLNVNNRKELLIGTASSGILIYDLVQQKVIWHLKTPQLSSNTINFIKKINGYLWIGTNKGVDIIEGNDSSFTVYNLSNISTLGGAETSLIAIEEVEDKVWIGTIAGIISVPKNIIEQIKNNDQSQTIIETVTYGEKNIVYPIKNNNSISKLEIPYSTYDINIAFNSMQFDNKNNVYYYKLVNYDRQINKAQNSKLATYKRLPPGDYTFEVWEDNPFPSKRNVASFKLSIIPPFYKTTYFIVGIILIALFILLFSIKKFLELKEKQLLVQEQIRNEVRNEIAIDFHDEMGNHLAKIINLSGILKLQEIPSQFVSTVDKIEENTKKLFSSTSSFIWSLKSQNNNIHEIFFLINEFSESLFHNTDTNLRFFNNLKKKPKHLNVKMSRDLTLIIKELLTNIYKHASARNVSITFSDDTDIVITIVDDGVGFIHKEDVKNGGLSHIHHRSKRSGIEIDFNSRTEGNSGTKIILKINQHV</sequence>
<keyword evidence="10" id="KW-1185">Reference proteome</keyword>
<evidence type="ECO:0000256" key="4">
    <source>
        <dbReference type="ARBA" id="ARBA00022777"/>
    </source>
</evidence>
<evidence type="ECO:0000256" key="5">
    <source>
        <dbReference type="ARBA" id="ARBA00023012"/>
    </source>
</evidence>
<feature type="domain" description="Histidine kinase/HSP90-like ATPase" evidence="7">
    <location>
        <begin position="885"/>
        <end position="965"/>
    </location>
</feature>
<feature type="domain" description="Two component regulator three Y" evidence="8">
    <location>
        <begin position="671"/>
        <end position="713"/>
    </location>
</feature>
<dbReference type="Gene3D" id="2.60.40.10">
    <property type="entry name" value="Immunoglobulins"/>
    <property type="match status" value="1"/>
</dbReference>
<dbReference type="GO" id="GO:0000160">
    <property type="term" value="P:phosphorelay signal transduction system"/>
    <property type="evidence" value="ECO:0007669"/>
    <property type="project" value="UniProtKB-KW"/>
</dbReference>
<evidence type="ECO:0000256" key="2">
    <source>
        <dbReference type="ARBA" id="ARBA00012438"/>
    </source>
</evidence>
<proteinExistence type="predicted"/>
<dbReference type="Gene3D" id="3.30.565.10">
    <property type="entry name" value="Histidine kinase-like ATPase, C-terminal domain"/>
    <property type="match status" value="1"/>
</dbReference>
<dbReference type="InterPro" id="IPR050482">
    <property type="entry name" value="Sensor_HK_TwoCompSys"/>
</dbReference>
<gene>
    <name evidence="9" type="ORF">SAMN05661096_02417</name>
</gene>
<evidence type="ECO:0000256" key="3">
    <source>
        <dbReference type="ARBA" id="ARBA00022679"/>
    </source>
</evidence>
<dbReference type="InterPro" id="IPR011047">
    <property type="entry name" value="Quinoprotein_ADH-like_sf"/>
</dbReference>
<dbReference type="InterPro" id="IPR003594">
    <property type="entry name" value="HATPase_dom"/>
</dbReference>
<evidence type="ECO:0000259" key="7">
    <source>
        <dbReference type="Pfam" id="PF02518"/>
    </source>
</evidence>
<dbReference type="AlphaFoldDB" id="A0A1X7K5L5"/>
<dbReference type="Proteomes" id="UP000193804">
    <property type="component" value="Unassembled WGS sequence"/>
</dbReference>
<keyword evidence="6" id="KW-1133">Transmembrane helix</keyword>
<name>A0A1X7K5L5_9BACT</name>
<feature type="transmembrane region" description="Helical" evidence="6">
    <location>
        <begin position="737"/>
        <end position="756"/>
    </location>
</feature>